<dbReference type="Pfam" id="PF03151">
    <property type="entry name" value="TPT"/>
    <property type="match status" value="1"/>
</dbReference>
<keyword evidence="6" id="KW-0732">Signal</keyword>
<dbReference type="OrthoDB" id="6418713at2759"/>
<dbReference type="PANTHER" id="PTHR11132">
    <property type="entry name" value="SOLUTE CARRIER FAMILY 35"/>
    <property type="match status" value="1"/>
</dbReference>
<evidence type="ECO:0000256" key="1">
    <source>
        <dbReference type="ARBA" id="ARBA00004141"/>
    </source>
</evidence>
<dbReference type="AlphaFoldDB" id="A0A4D9CZK0"/>
<evidence type="ECO:0000313" key="8">
    <source>
        <dbReference type="EMBL" id="TFJ83053.1"/>
    </source>
</evidence>
<evidence type="ECO:0000256" key="3">
    <source>
        <dbReference type="ARBA" id="ARBA00022989"/>
    </source>
</evidence>
<dbReference type="SUPFAM" id="SSF103481">
    <property type="entry name" value="Multidrug resistance efflux transporter EmrE"/>
    <property type="match status" value="1"/>
</dbReference>
<dbReference type="InterPro" id="IPR004853">
    <property type="entry name" value="Sugar_P_trans_dom"/>
</dbReference>
<evidence type="ECO:0000256" key="4">
    <source>
        <dbReference type="ARBA" id="ARBA00023136"/>
    </source>
</evidence>
<dbReference type="GO" id="GO:0016020">
    <property type="term" value="C:membrane"/>
    <property type="evidence" value="ECO:0007669"/>
    <property type="project" value="UniProtKB-SubCell"/>
</dbReference>
<dbReference type="InterPro" id="IPR050186">
    <property type="entry name" value="TPT_transporter"/>
</dbReference>
<sequence length="208" mass="22259">MARFSAPFCLRVFGAGVVLATAFSLQAPLSSRSTVAPAGKALAFAPPKGTGVPAPAGLVKKENDFSFRLQSVAGGAAAPAPKKNALLEKVWNEDTKLVTYITVWYLGNIWYNIYNKKAAGKLKDVLKFAVYSGLNFYVYNEFSFLALSKLSPVTHSVANTLKRVVIIVASCIVFRTPTTFLGNVGSAIAVLGTLLYSLAKKKYSSSAH</sequence>
<evidence type="ECO:0000256" key="2">
    <source>
        <dbReference type="ARBA" id="ARBA00022692"/>
    </source>
</evidence>
<name>A0A4D9CZK0_9STRA</name>
<keyword evidence="9" id="KW-1185">Reference proteome</keyword>
<evidence type="ECO:0000256" key="6">
    <source>
        <dbReference type="SAM" id="SignalP"/>
    </source>
</evidence>
<proteinExistence type="predicted"/>
<feature type="transmembrane region" description="Helical" evidence="5">
    <location>
        <begin position="180"/>
        <end position="199"/>
    </location>
</feature>
<keyword evidence="2 5" id="KW-0812">Transmembrane</keyword>
<protein>
    <recommendedName>
        <fullName evidence="7">Sugar phosphate transporter domain-containing protein</fullName>
    </recommendedName>
</protein>
<keyword evidence="4 5" id="KW-0472">Membrane</keyword>
<comment type="subcellular location">
    <subcellularLocation>
        <location evidence="1">Membrane</location>
        <topology evidence="1">Multi-pass membrane protein</topology>
    </subcellularLocation>
</comment>
<evidence type="ECO:0000256" key="5">
    <source>
        <dbReference type="SAM" id="Phobius"/>
    </source>
</evidence>
<keyword evidence="3 5" id="KW-1133">Transmembrane helix</keyword>
<comment type="caution">
    <text evidence="8">The sequence shown here is derived from an EMBL/GenBank/DDBJ whole genome shotgun (WGS) entry which is preliminary data.</text>
</comment>
<feature type="signal peptide" evidence="6">
    <location>
        <begin position="1"/>
        <end position="22"/>
    </location>
</feature>
<reference evidence="8 9" key="1">
    <citation type="submission" date="2019-01" db="EMBL/GenBank/DDBJ databases">
        <title>Nuclear Genome Assembly of the Microalgal Biofuel strain Nannochloropsis salina CCMP1776.</title>
        <authorList>
            <person name="Hovde B."/>
        </authorList>
    </citation>
    <scope>NUCLEOTIDE SEQUENCE [LARGE SCALE GENOMIC DNA]</scope>
    <source>
        <strain evidence="8 9">CCMP1776</strain>
    </source>
</reference>
<dbReference type="Proteomes" id="UP000355283">
    <property type="component" value="Unassembled WGS sequence"/>
</dbReference>
<gene>
    <name evidence="8" type="ORF">NSK_005641</name>
</gene>
<evidence type="ECO:0000259" key="7">
    <source>
        <dbReference type="Pfam" id="PF03151"/>
    </source>
</evidence>
<feature type="domain" description="Sugar phosphate transporter" evidence="7">
    <location>
        <begin position="122"/>
        <end position="197"/>
    </location>
</feature>
<dbReference type="InterPro" id="IPR037185">
    <property type="entry name" value="EmrE-like"/>
</dbReference>
<dbReference type="EMBL" id="SDOX01000075">
    <property type="protein sequence ID" value="TFJ83053.1"/>
    <property type="molecule type" value="Genomic_DNA"/>
</dbReference>
<organism evidence="8 9">
    <name type="scientific">Nannochloropsis salina CCMP1776</name>
    <dbReference type="NCBI Taxonomy" id="1027361"/>
    <lineage>
        <taxon>Eukaryota</taxon>
        <taxon>Sar</taxon>
        <taxon>Stramenopiles</taxon>
        <taxon>Ochrophyta</taxon>
        <taxon>Eustigmatophyceae</taxon>
        <taxon>Eustigmatales</taxon>
        <taxon>Monodopsidaceae</taxon>
        <taxon>Microchloropsis</taxon>
        <taxon>Microchloropsis salina</taxon>
    </lineage>
</organism>
<accession>A0A4D9CZK0</accession>
<feature type="chain" id="PRO_5020024404" description="Sugar phosphate transporter domain-containing protein" evidence="6">
    <location>
        <begin position="23"/>
        <end position="208"/>
    </location>
</feature>
<evidence type="ECO:0000313" key="9">
    <source>
        <dbReference type="Proteomes" id="UP000355283"/>
    </source>
</evidence>